<reference evidence="17 18" key="1">
    <citation type="submission" date="2015-07" db="EMBL/GenBank/DDBJ databases">
        <title>The genome of Melipona quadrifasciata.</title>
        <authorList>
            <person name="Pan H."/>
            <person name="Kapheim K."/>
        </authorList>
    </citation>
    <scope>NUCLEOTIDE SEQUENCE [LARGE SCALE GENOMIC DNA]</scope>
    <source>
        <strain evidence="17">0111107301</strain>
        <tissue evidence="17">Whole body</tissue>
    </source>
</reference>
<feature type="compositionally biased region" description="Polar residues" evidence="14">
    <location>
        <begin position="1127"/>
        <end position="1143"/>
    </location>
</feature>
<comment type="subcellular location">
    <subcellularLocation>
        <location evidence="1">Cell membrane</location>
        <topology evidence="1">Multi-pass membrane protein</topology>
    </subcellularLocation>
</comment>
<evidence type="ECO:0000256" key="15">
    <source>
        <dbReference type="SAM" id="Phobius"/>
    </source>
</evidence>
<keyword evidence="12" id="KW-0407">Ion channel</keyword>
<dbReference type="GO" id="GO:0005262">
    <property type="term" value="F:calcium channel activity"/>
    <property type="evidence" value="ECO:0007669"/>
    <property type="project" value="UniProtKB-KW"/>
</dbReference>
<feature type="transmembrane region" description="Helical" evidence="15">
    <location>
        <begin position="500"/>
        <end position="518"/>
    </location>
</feature>
<keyword evidence="10" id="KW-0406">Ion transport</keyword>
<dbReference type="InterPro" id="IPR005821">
    <property type="entry name" value="Ion_trans_dom"/>
</dbReference>
<dbReference type="OrthoDB" id="533508at2759"/>
<evidence type="ECO:0000256" key="13">
    <source>
        <dbReference type="PROSITE-ProRule" id="PRU00023"/>
    </source>
</evidence>
<evidence type="ECO:0000256" key="11">
    <source>
        <dbReference type="ARBA" id="ARBA00023136"/>
    </source>
</evidence>
<evidence type="ECO:0000313" key="18">
    <source>
        <dbReference type="Proteomes" id="UP000053105"/>
    </source>
</evidence>
<proteinExistence type="predicted"/>
<organism evidence="17 18">
    <name type="scientific">Melipona quadrifasciata</name>
    <dbReference type="NCBI Taxonomy" id="166423"/>
    <lineage>
        <taxon>Eukaryota</taxon>
        <taxon>Metazoa</taxon>
        <taxon>Ecdysozoa</taxon>
        <taxon>Arthropoda</taxon>
        <taxon>Hexapoda</taxon>
        <taxon>Insecta</taxon>
        <taxon>Pterygota</taxon>
        <taxon>Neoptera</taxon>
        <taxon>Endopterygota</taxon>
        <taxon>Hymenoptera</taxon>
        <taxon>Apocrita</taxon>
        <taxon>Aculeata</taxon>
        <taxon>Apoidea</taxon>
        <taxon>Anthophila</taxon>
        <taxon>Apidae</taxon>
        <taxon>Melipona</taxon>
    </lineage>
</organism>
<sequence length="1240" mass="139415">MGGVCSCRGRGSQVNAGSILDRVISQASDEDQCLLYRLANYKKGGELIESYNQGGQADVEKLIREQFGVLMYADGKGQVINRAEYLRWKFRDLEQVVLPIEASLSRFDPLAQWNDHEACWQMQYRGSLGETLLHVLIICDTRMHTRVARILLKCFPRLAIDVVEGEEYLGASALHLAIAYNNNELVQDLVEAGAIISQRAIGSFFLPRDQQRMNPAKNTDYEGLAYLGEYPLAWAACCANESVYNLLLDSGADPDEQDSFGNMILHMVVVCDKLDMFGYALRHPKLPARNGIVNAAGLTPLTLACQLGRAEVFREMLELSAREFWRYSNITCSAYPLNALDTLLPDGRTNWNSALFIILNGTKEEHLDMLDGGIIQRLLEEKWKTFARLQFLKRLIILAFHLTSLSLAVYLRPSNMDSTLLTWSEEITEVGRVIAECITVIGVLSYILVQLGGEVINIGLLSFMKQLSHEPAKLIFLISNLLILACIPCRLAGNRHAEDAILVVAVPGSWFLLMFFAGPTRSTFKLYVFVNEVSNSQMLFYIFFLLFFIEELSLARLYMMFQRTIYNVHRLCYKTSCAVRLTGPFVTMVYSMITGDMLTFGIIYMVVLFGFCQSFYFLYKGFPGVKSSLYSSYHSTWMALSSAIITWSNKSSKYVELNTRSQQKNRLDFHWKIHGRALLLAYTDLSYTTYPNLSKMVFAIFMVLVPILLLNMLIAMMGNTYAHVIEQSEKEWVKQVNMSTTIWAKIVVSLERAVSQKDAQNYLQEYSIKLGPGDDPNNPASEQRGVLVIKSKSKTKAKQRKGAVANWKRVGKVTINELKKRGITGEELRRIMWGRASFSTPVRIREAAIKENSPIEGFQLNVLENSFVILIGIKKKNESFLRSPNVVEPQVSVVTAGFGDALTAALDVMAFAHDFDLSTATEGIPTNIDTKHSKSKTVTTDQAKSTTNNQEKMSTNVQPQGKLSTEIADNPANDRTDINKMSSEPVGVHEMNLKNASHSSMAEDFQDPLLELVIASENTDNPETLLEIAKRAAASSDAGTSSKINLQILEQFTMTKIPMEEKVTDTKKHYFIESSDNDFGGDNLLGTEARLRRIRSANNRFITTRRRSRRADDDLSSTSSTSIDRNPQYQPLLNGPESSSNRQIENRESSVEAIKPQVKQNESYDSAKAKAQKRRPKTAKNRVSPKEMEETALRKRESIERNKAVSPATSPTDPLEPWSTRGIKDMNTILAWEENAPDSP</sequence>
<keyword evidence="9 15" id="KW-1133">Transmembrane helix</keyword>
<feature type="transmembrane region" description="Helical" evidence="15">
    <location>
        <begin position="538"/>
        <end position="559"/>
    </location>
</feature>
<feature type="region of interest" description="Disordered" evidence="14">
    <location>
        <begin position="928"/>
        <end position="959"/>
    </location>
</feature>
<feature type="compositionally biased region" description="Polar residues" evidence="14">
    <location>
        <begin position="936"/>
        <end position="959"/>
    </location>
</feature>
<keyword evidence="6 15" id="KW-0812">Transmembrane</keyword>
<dbReference type="EMBL" id="KQ435746">
    <property type="protein sequence ID" value="KOX76526.1"/>
    <property type="molecule type" value="Genomic_DNA"/>
</dbReference>
<keyword evidence="7" id="KW-0677">Repeat</keyword>
<dbReference type="AlphaFoldDB" id="A0A0M9A4X0"/>
<keyword evidence="18" id="KW-1185">Reference proteome</keyword>
<dbReference type="STRING" id="166423.A0A0M9A4X0"/>
<dbReference type="Gene3D" id="1.25.40.20">
    <property type="entry name" value="Ankyrin repeat-containing domain"/>
    <property type="match status" value="1"/>
</dbReference>
<dbReference type="InterPro" id="IPR024862">
    <property type="entry name" value="TRPV"/>
</dbReference>
<accession>A0A0M9A4X0</accession>
<dbReference type="InterPro" id="IPR036770">
    <property type="entry name" value="Ankyrin_rpt-contain_sf"/>
</dbReference>
<dbReference type="Pfam" id="PF12796">
    <property type="entry name" value="Ank_2"/>
    <property type="match status" value="1"/>
</dbReference>
<dbReference type="PANTHER" id="PTHR10582:SF2">
    <property type="entry name" value="INACTIVE"/>
    <property type="match status" value="1"/>
</dbReference>
<evidence type="ECO:0000313" key="17">
    <source>
        <dbReference type="EMBL" id="KOX76526.1"/>
    </source>
</evidence>
<gene>
    <name evidence="17" type="ORF">WN51_11732</name>
</gene>
<evidence type="ECO:0000256" key="3">
    <source>
        <dbReference type="ARBA" id="ARBA00022475"/>
    </source>
</evidence>
<name>A0A0M9A4X0_9HYME</name>
<dbReference type="PROSITE" id="PS50297">
    <property type="entry name" value="ANK_REP_REGION"/>
    <property type="match status" value="1"/>
</dbReference>
<keyword evidence="17" id="KW-0675">Receptor</keyword>
<dbReference type="PROSITE" id="PS50088">
    <property type="entry name" value="ANK_REPEAT"/>
    <property type="match status" value="2"/>
</dbReference>
<feature type="compositionally biased region" description="Basic residues" evidence="14">
    <location>
        <begin position="1170"/>
        <end position="1180"/>
    </location>
</feature>
<keyword evidence="4" id="KW-0109">Calcium transport</keyword>
<protein>
    <submittedName>
        <fullName evidence="17">Transient receptor potential cation channel subfamily V member 6</fullName>
    </submittedName>
</protein>
<evidence type="ECO:0000256" key="14">
    <source>
        <dbReference type="SAM" id="MobiDB-lite"/>
    </source>
</evidence>
<dbReference type="GO" id="GO:0098703">
    <property type="term" value="P:calcium ion import across plasma membrane"/>
    <property type="evidence" value="ECO:0007669"/>
    <property type="project" value="TreeGrafter"/>
</dbReference>
<dbReference type="SUPFAM" id="SSF48403">
    <property type="entry name" value="Ankyrin repeat"/>
    <property type="match status" value="1"/>
</dbReference>
<evidence type="ECO:0000256" key="12">
    <source>
        <dbReference type="ARBA" id="ARBA00023303"/>
    </source>
</evidence>
<feature type="repeat" description="ANK" evidence="13">
    <location>
        <begin position="169"/>
        <end position="201"/>
    </location>
</feature>
<dbReference type="Proteomes" id="UP000053105">
    <property type="component" value="Unassembled WGS sequence"/>
</dbReference>
<feature type="domain" description="Ion transport" evidence="16">
    <location>
        <begin position="561"/>
        <end position="728"/>
    </location>
</feature>
<dbReference type="SMART" id="SM00248">
    <property type="entry name" value="ANK"/>
    <property type="match status" value="5"/>
</dbReference>
<dbReference type="GO" id="GO:0005886">
    <property type="term" value="C:plasma membrane"/>
    <property type="evidence" value="ECO:0007669"/>
    <property type="project" value="UniProtKB-SubCell"/>
</dbReference>
<keyword evidence="8" id="KW-0106">Calcium</keyword>
<evidence type="ECO:0000256" key="5">
    <source>
        <dbReference type="ARBA" id="ARBA00022673"/>
    </source>
</evidence>
<evidence type="ECO:0000256" key="8">
    <source>
        <dbReference type="ARBA" id="ARBA00022837"/>
    </source>
</evidence>
<keyword evidence="3" id="KW-1003">Cell membrane</keyword>
<keyword evidence="5" id="KW-0107">Calcium channel</keyword>
<evidence type="ECO:0000256" key="4">
    <source>
        <dbReference type="ARBA" id="ARBA00022568"/>
    </source>
</evidence>
<feature type="transmembrane region" description="Helical" evidence="15">
    <location>
        <begin position="472"/>
        <end position="493"/>
    </location>
</feature>
<dbReference type="Pfam" id="PF00023">
    <property type="entry name" value="Ank"/>
    <property type="match status" value="1"/>
</dbReference>
<dbReference type="Pfam" id="PF00520">
    <property type="entry name" value="Ion_trans"/>
    <property type="match status" value="1"/>
</dbReference>
<dbReference type="FunFam" id="1.25.40.20:FF:000185">
    <property type="entry name" value="OSMotic avoidance abnormal family member"/>
    <property type="match status" value="1"/>
</dbReference>
<evidence type="ECO:0000256" key="9">
    <source>
        <dbReference type="ARBA" id="ARBA00022989"/>
    </source>
</evidence>
<feature type="region of interest" description="Disordered" evidence="14">
    <location>
        <begin position="1105"/>
        <end position="1222"/>
    </location>
</feature>
<evidence type="ECO:0000256" key="6">
    <source>
        <dbReference type="ARBA" id="ARBA00022692"/>
    </source>
</evidence>
<evidence type="ECO:0000256" key="2">
    <source>
        <dbReference type="ARBA" id="ARBA00022448"/>
    </source>
</evidence>
<evidence type="ECO:0000256" key="7">
    <source>
        <dbReference type="ARBA" id="ARBA00022737"/>
    </source>
</evidence>
<feature type="transmembrane region" description="Helical" evidence="15">
    <location>
        <begin position="696"/>
        <end position="718"/>
    </location>
</feature>
<dbReference type="PANTHER" id="PTHR10582">
    <property type="entry name" value="TRANSIENT RECEPTOR POTENTIAL ION CHANNEL PROTEIN"/>
    <property type="match status" value="1"/>
</dbReference>
<feature type="compositionally biased region" description="Low complexity" evidence="14">
    <location>
        <begin position="1116"/>
        <end position="1125"/>
    </location>
</feature>
<evidence type="ECO:0000256" key="10">
    <source>
        <dbReference type="ARBA" id="ARBA00023065"/>
    </source>
</evidence>
<evidence type="ECO:0000256" key="1">
    <source>
        <dbReference type="ARBA" id="ARBA00004651"/>
    </source>
</evidence>
<feature type="repeat" description="ANK" evidence="13">
    <location>
        <begin position="227"/>
        <end position="259"/>
    </location>
</feature>
<dbReference type="InterPro" id="IPR002110">
    <property type="entry name" value="Ankyrin_rpt"/>
</dbReference>
<feature type="transmembrane region" description="Helical" evidence="15">
    <location>
        <begin position="391"/>
        <end position="412"/>
    </location>
</feature>
<feature type="compositionally biased region" description="Basic and acidic residues" evidence="14">
    <location>
        <begin position="1184"/>
        <end position="1203"/>
    </location>
</feature>
<keyword evidence="11 15" id="KW-0472">Membrane</keyword>
<feature type="transmembrane region" description="Helical" evidence="15">
    <location>
        <begin position="599"/>
        <end position="619"/>
    </location>
</feature>
<evidence type="ECO:0000259" key="16">
    <source>
        <dbReference type="Pfam" id="PF00520"/>
    </source>
</evidence>
<keyword evidence="13" id="KW-0040">ANK repeat</keyword>
<keyword evidence="2" id="KW-0813">Transport</keyword>
<feature type="transmembrane region" description="Helical" evidence="15">
    <location>
        <begin position="571"/>
        <end position="593"/>
    </location>
</feature>